<dbReference type="InterPro" id="IPR017452">
    <property type="entry name" value="GPCR_Rhodpsn_7TM"/>
</dbReference>
<protein>
    <recommendedName>
        <fullName evidence="6">G-protein coupled receptors family 1 profile domain-containing protein</fullName>
    </recommendedName>
</protein>
<feature type="transmembrane region" description="Helical" evidence="5">
    <location>
        <begin position="102"/>
        <end position="123"/>
    </location>
</feature>
<dbReference type="Proteomes" id="UP000828390">
    <property type="component" value="Unassembled WGS sequence"/>
</dbReference>
<dbReference type="EMBL" id="JAIWYP010000001">
    <property type="protein sequence ID" value="KAH3892734.1"/>
    <property type="molecule type" value="Genomic_DNA"/>
</dbReference>
<proteinExistence type="predicted"/>
<keyword evidence="9" id="KW-1185">Reference proteome</keyword>
<accession>A0A9D4NFF6</accession>
<name>A0A9D4NFF6_DREPO</name>
<evidence type="ECO:0000256" key="3">
    <source>
        <dbReference type="ARBA" id="ARBA00022989"/>
    </source>
</evidence>
<organism evidence="8 9">
    <name type="scientific">Dreissena polymorpha</name>
    <name type="common">Zebra mussel</name>
    <name type="synonym">Mytilus polymorpha</name>
    <dbReference type="NCBI Taxonomy" id="45954"/>
    <lineage>
        <taxon>Eukaryota</taxon>
        <taxon>Metazoa</taxon>
        <taxon>Spiralia</taxon>
        <taxon>Lophotrochozoa</taxon>
        <taxon>Mollusca</taxon>
        <taxon>Bivalvia</taxon>
        <taxon>Autobranchia</taxon>
        <taxon>Heteroconchia</taxon>
        <taxon>Euheterodonta</taxon>
        <taxon>Imparidentia</taxon>
        <taxon>Neoheterodontei</taxon>
        <taxon>Myida</taxon>
        <taxon>Dreissenoidea</taxon>
        <taxon>Dreissenidae</taxon>
        <taxon>Dreissena</taxon>
    </lineage>
</organism>
<comment type="caution">
    <text evidence="8">The sequence shown here is derived from an EMBL/GenBank/DDBJ whole genome shotgun (WGS) entry which is preliminary data.</text>
</comment>
<dbReference type="GO" id="GO:0016020">
    <property type="term" value="C:membrane"/>
    <property type="evidence" value="ECO:0007669"/>
    <property type="project" value="UniProtKB-SubCell"/>
</dbReference>
<comment type="subcellular location">
    <subcellularLocation>
        <location evidence="1">Membrane</location>
    </subcellularLocation>
</comment>
<feature type="transmembrane region" description="Helical" evidence="5">
    <location>
        <begin position="49"/>
        <end position="71"/>
    </location>
</feature>
<evidence type="ECO:0000259" key="6">
    <source>
        <dbReference type="PROSITE" id="PS50262"/>
    </source>
</evidence>
<dbReference type="SUPFAM" id="SSF81321">
    <property type="entry name" value="Family A G protein-coupled receptor-like"/>
    <property type="match status" value="1"/>
</dbReference>
<evidence type="ECO:0000256" key="5">
    <source>
        <dbReference type="SAM" id="Phobius"/>
    </source>
</evidence>
<sequence length="169" mass="19035">MTSAFDSPRWIEITAGLWILLLFVMGIALNGLTMCVFVKYPIMINVNTFFIIAIIVNGFLSSALRCVQVIIAEFSGHWLVHMSEDSCIANAFIVYYFDISSMFYYVCITYIRYLGIVTVPVMIADIEMAGRSSVCRVSAPLLDARGIAATRARVIRARDPRDWLRACLE</sequence>
<dbReference type="Gene3D" id="1.20.1070.10">
    <property type="entry name" value="Rhodopsin 7-helix transmembrane proteins"/>
    <property type="match status" value="1"/>
</dbReference>
<keyword evidence="4 5" id="KW-0472">Membrane</keyword>
<reference evidence="8" key="1">
    <citation type="journal article" date="2019" name="bioRxiv">
        <title>The Genome of the Zebra Mussel, Dreissena polymorpha: A Resource for Invasive Species Research.</title>
        <authorList>
            <person name="McCartney M.A."/>
            <person name="Auch B."/>
            <person name="Kono T."/>
            <person name="Mallez S."/>
            <person name="Zhang Y."/>
            <person name="Obille A."/>
            <person name="Becker A."/>
            <person name="Abrahante J.E."/>
            <person name="Garbe J."/>
            <person name="Badalamenti J.P."/>
            <person name="Herman A."/>
            <person name="Mangelson H."/>
            <person name="Liachko I."/>
            <person name="Sullivan S."/>
            <person name="Sone E.D."/>
            <person name="Koren S."/>
            <person name="Silverstein K.A.T."/>
            <person name="Beckman K.B."/>
            <person name="Gohl D.M."/>
        </authorList>
    </citation>
    <scope>NUCLEOTIDE SEQUENCE</scope>
    <source>
        <strain evidence="8">Duluth1</strain>
        <tissue evidence="8">Whole animal</tissue>
    </source>
</reference>
<dbReference type="PROSITE" id="PS50262">
    <property type="entry name" value="G_PROTEIN_RECEP_F1_2"/>
    <property type="match status" value="1"/>
</dbReference>
<dbReference type="AlphaFoldDB" id="A0A9D4NFF6"/>
<evidence type="ECO:0000256" key="2">
    <source>
        <dbReference type="ARBA" id="ARBA00022692"/>
    </source>
</evidence>
<keyword evidence="2 5" id="KW-0812">Transmembrane</keyword>
<evidence type="ECO:0000256" key="4">
    <source>
        <dbReference type="ARBA" id="ARBA00023136"/>
    </source>
</evidence>
<evidence type="ECO:0000313" key="8">
    <source>
        <dbReference type="EMBL" id="KAH3892764.1"/>
    </source>
</evidence>
<keyword evidence="3 5" id="KW-1133">Transmembrane helix</keyword>
<evidence type="ECO:0000313" key="9">
    <source>
        <dbReference type="Proteomes" id="UP000828390"/>
    </source>
</evidence>
<evidence type="ECO:0000256" key="1">
    <source>
        <dbReference type="ARBA" id="ARBA00004370"/>
    </source>
</evidence>
<feature type="transmembrane region" description="Helical" evidence="5">
    <location>
        <begin position="15"/>
        <end position="37"/>
    </location>
</feature>
<gene>
    <name evidence="7" type="ORF">DPMN_016861</name>
    <name evidence="8" type="ORF">DPMN_016892</name>
</gene>
<feature type="domain" description="G-protein coupled receptors family 1 profile" evidence="6">
    <location>
        <begin position="29"/>
        <end position="121"/>
    </location>
</feature>
<reference evidence="8" key="2">
    <citation type="submission" date="2020-11" db="EMBL/GenBank/DDBJ databases">
        <authorList>
            <person name="McCartney M.A."/>
            <person name="Auch B."/>
            <person name="Kono T."/>
            <person name="Mallez S."/>
            <person name="Becker A."/>
            <person name="Gohl D.M."/>
            <person name="Silverstein K.A.T."/>
            <person name="Koren S."/>
            <person name="Bechman K.B."/>
            <person name="Herman A."/>
            <person name="Abrahante J.E."/>
            <person name="Garbe J."/>
        </authorList>
    </citation>
    <scope>NUCLEOTIDE SEQUENCE</scope>
    <source>
        <strain evidence="8">Duluth1</strain>
        <tissue evidence="8">Whole animal</tissue>
    </source>
</reference>
<evidence type="ECO:0000313" key="7">
    <source>
        <dbReference type="EMBL" id="KAH3892734.1"/>
    </source>
</evidence>
<dbReference type="EMBL" id="JAIWYP010000001">
    <property type="protein sequence ID" value="KAH3892764.1"/>
    <property type="molecule type" value="Genomic_DNA"/>
</dbReference>